<sequence length="216" mass="23504">MAKLPTSLLPRSLPSSTLLTSSSRPTTANTPHAVFAARPCQVRHATEIVRPKRPYTWTQIVQLSDGSTYTTRTTSPLPVYRSTKDTRNHLKWQPSEVSLQNVEVDEAGKLAGFRQRFGTAFDLTPGAALAAKEMKEDAERNAAQAKTAKGKKSSALEEAKIAEEKEKEAAEAAAKEAVAAEDSFESLMASYVREQPNLKGGQVAGKGFNSKNKKKK</sequence>
<protein>
    <recommendedName>
        <fullName evidence="2">Ribosomal protein bL31m N-terminal domain-containing protein</fullName>
    </recommendedName>
</protein>
<dbReference type="Proteomes" id="UP001140453">
    <property type="component" value="Unassembled WGS sequence"/>
</dbReference>
<evidence type="ECO:0000256" key="1">
    <source>
        <dbReference type="SAM" id="MobiDB-lite"/>
    </source>
</evidence>
<feature type="domain" description="Ribosomal protein bL31m N-terminal" evidence="2">
    <location>
        <begin position="50"/>
        <end position="95"/>
    </location>
</feature>
<dbReference type="GO" id="GO:0032543">
    <property type="term" value="P:mitochondrial translation"/>
    <property type="evidence" value="ECO:0007669"/>
    <property type="project" value="InterPro"/>
</dbReference>
<dbReference type="OrthoDB" id="5587740at2759"/>
<dbReference type="Gene3D" id="6.20.130.10">
    <property type="match status" value="1"/>
</dbReference>
<dbReference type="EMBL" id="JAPEVB010000004">
    <property type="protein sequence ID" value="KAJ4389077.1"/>
    <property type="molecule type" value="Genomic_DNA"/>
</dbReference>
<dbReference type="AlphaFoldDB" id="A0A9W9CVT7"/>
<proteinExistence type="predicted"/>
<comment type="caution">
    <text evidence="3">The sequence shown here is derived from an EMBL/GenBank/DDBJ whole genome shotgun (WGS) entry which is preliminary data.</text>
</comment>
<feature type="compositionally biased region" description="Basic and acidic residues" evidence="1">
    <location>
        <begin position="154"/>
        <end position="174"/>
    </location>
</feature>
<dbReference type="Pfam" id="PF21492">
    <property type="entry name" value="bL31_N"/>
    <property type="match status" value="1"/>
</dbReference>
<dbReference type="InterPro" id="IPR048874">
    <property type="entry name" value="Ribosomal_bL31m_N"/>
</dbReference>
<evidence type="ECO:0000313" key="3">
    <source>
        <dbReference type="EMBL" id="KAJ4389077.1"/>
    </source>
</evidence>
<dbReference type="GO" id="GO:0003735">
    <property type="term" value="F:structural constituent of ribosome"/>
    <property type="evidence" value="ECO:0007669"/>
    <property type="project" value="InterPro"/>
</dbReference>
<feature type="compositionally biased region" description="Low complexity" evidence="1">
    <location>
        <begin position="1"/>
        <end position="27"/>
    </location>
</feature>
<dbReference type="GO" id="GO:0005762">
    <property type="term" value="C:mitochondrial large ribosomal subunit"/>
    <property type="evidence" value="ECO:0007669"/>
    <property type="project" value="InterPro"/>
</dbReference>
<evidence type="ECO:0000313" key="4">
    <source>
        <dbReference type="Proteomes" id="UP001140453"/>
    </source>
</evidence>
<feature type="region of interest" description="Disordered" evidence="1">
    <location>
        <begin position="195"/>
        <end position="216"/>
    </location>
</feature>
<feature type="region of interest" description="Disordered" evidence="1">
    <location>
        <begin position="138"/>
        <end position="177"/>
    </location>
</feature>
<reference evidence="3" key="1">
    <citation type="submission" date="2022-10" db="EMBL/GenBank/DDBJ databases">
        <title>Tapping the CABI collections for fungal endophytes: first genome assemblies for Collariella, Neodidymelliopsis, Ascochyta clinopodiicola, Didymella pomorum, Didymosphaeria variabile, Neocosmospora piperis and Neocucurbitaria cava.</title>
        <authorList>
            <person name="Hill R."/>
        </authorList>
    </citation>
    <scope>NUCLEOTIDE SEQUENCE</scope>
    <source>
        <strain evidence="3">IMI 355082</strain>
    </source>
</reference>
<feature type="region of interest" description="Disordered" evidence="1">
    <location>
        <begin position="1"/>
        <end position="30"/>
    </location>
</feature>
<dbReference type="PANTHER" id="PTHR28174:SF1">
    <property type="entry name" value="LARGE RIBOSOMAL SUBUNIT PROTEIN BL31M"/>
    <property type="match status" value="1"/>
</dbReference>
<organism evidence="3 4">
    <name type="scientific">Gnomoniopsis smithogilvyi</name>
    <dbReference type="NCBI Taxonomy" id="1191159"/>
    <lineage>
        <taxon>Eukaryota</taxon>
        <taxon>Fungi</taxon>
        <taxon>Dikarya</taxon>
        <taxon>Ascomycota</taxon>
        <taxon>Pezizomycotina</taxon>
        <taxon>Sordariomycetes</taxon>
        <taxon>Sordariomycetidae</taxon>
        <taxon>Diaporthales</taxon>
        <taxon>Gnomoniaceae</taxon>
        <taxon>Gnomoniopsis</taxon>
    </lineage>
</organism>
<dbReference type="PANTHER" id="PTHR28174">
    <property type="entry name" value="54S RIBOSOMAL PROTEIN L36, MITOCHONDRIAL"/>
    <property type="match status" value="1"/>
</dbReference>
<gene>
    <name evidence="3" type="ORF">N0V93_006539</name>
</gene>
<dbReference type="InterPro" id="IPR034600">
    <property type="entry name" value="Ribosomal_bL31m"/>
</dbReference>
<name>A0A9W9CVT7_9PEZI</name>
<keyword evidence="4" id="KW-1185">Reference proteome</keyword>
<accession>A0A9W9CVT7</accession>
<evidence type="ECO:0000259" key="2">
    <source>
        <dbReference type="Pfam" id="PF21492"/>
    </source>
</evidence>